<feature type="non-terminal residue" evidence="2">
    <location>
        <position position="1"/>
    </location>
</feature>
<protein>
    <submittedName>
        <fullName evidence="2">Uncharacterized protein</fullName>
    </submittedName>
</protein>
<accession>A0A7J6SHJ0</accession>
<evidence type="ECO:0000256" key="1">
    <source>
        <dbReference type="SAM" id="MobiDB-lite"/>
    </source>
</evidence>
<sequence length="139" mass="16375">RTSFKDMSPESGLRAADAEDSKAAARRIQKRVRSWLMRRRLKALLRRIKDQERYVKEHAKLSNRLATKRRELAMMAKLMQEPSGARQVRAHHERIEWEAARKIQDWWRGRVSIAGAKLMARDRRRVIVGRECGVECHFG</sequence>
<organism evidence="2 3">
    <name type="scientific">Perkinsus olseni</name>
    <name type="common">Perkinsus atlanticus</name>
    <dbReference type="NCBI Taxonomy" id="32597"/>
    <lineage>
        <taxon>Eukaryota</taxon>
        <taxon>Sar</taxon>
        <taxon>Alveolata</taxon>
        <taxon>Perkinsozoa</taxon>
        <taxon>Perkinsea</taxon>
        <taxon>Perkinsida</taxon>
        <taxon>Perkinsidae</taxon>
        <taxon>Perkinsus</taxon>
    </lineage>
</organism>
<proteinExistence type="predicted"/>
<evidence type="ECO:0000313" key="2">
    <source>
        <dbReference type="EMBL" id="KAF4732281.1"/>
    </source>
</evidence>
<dbReference type="AlphaFoldDB" id="A0A7J6SHJ0"/>
<dbReference type="Proteomes" id="UP000574390">
    <property type="component" value="Unassembled WGS sequence"/>
</dbReference>
<feature type="region of interest" description="Disordered" evidence="1">
    <location>
        <begin position="1"/>
        <end position="20"/>
    </location>
</feature>
<dbReference type="PROSITE" id="PS50096">
    <property type="entry name" value="IQ"/>
    <property type="match status" value="1"/>
</dbReference>
<comment type="caution">
    <text evidence="2">The sequence shown here is derived from an EMBL/GenBank/DDBJ whole genome shotgun (WGS) entry which is preliminary data.</text>
</comment>
<gene>
    <name evidence="2" type="ORF">FOZ62_005920</name>
</gene>
<name>A0A7J6SHJ0_PEROL</name>
<dbReference type="EMBL" id="JABANM010014681">
    <property type="protein sequence ID" value="KAF4732281.1"/>
    <property type="molecule type" value="Genomic_DNA"/>
</dbReference>
<reference evidence="2 3" key="1">
    <citation type="submission" date="2020-04" db="EMBL/GenBank/DDBJ databases">
        <title>Perkinsus olseni comparative genomics.</title>
        <authorList>
            <person name="Bogema D.R."/>
        </authorList>
    </citation>
    <scope>NUCLEOTIDE SEQUENCE [LARGE SCALE GENOMIC DNA]</scope>
    <source>
        <strain evidence="2">ATCC PRA-205</strain>
    </source>
</reference>
<evidence type="ECO:0000313" key="3">
    <source>
        <dbReference type="Proteomes" id="UP000574390"/>
    </source>
</evidence>